<name>A0A1L7TUN9_FUSMA</name>
<dbReference type="RefSeq" id="XP_041685729.1">
    <property type="nucleotide sequence ID" value="XM_041835579.1"/>
</dbReference>
<keyword evidence="3" id="KW-1185">Reference proteome</keyword>
<sequence length="516" mass="60091">MASWNSLPPEIRQMVLQSAISQSPSLTAPVLATVCRDWQDFFERSTFKDLALTNGDLYTFASAIRGNVTRLGYIRTLRLRINLMPYSSHVKEKTESATNITQNNRIFTQAIAVLFKVLSLWRGDYGGLELELDARSPSDCWYFAFIHELHDDFLFRFQDEDELFDAVKLFYKQRYEETKRIWGPPISTSSNLNRTLNGETLRRLRGHHLELKPSLMNRGHPYSQVVRNLPATPIVKGLVIRRVAPRLIALESLGKIIRESFTALEYFSYSTYMEQTDDKERDFLDGLATQLLTSLPTTLTRFRYSRRPIKDSCDPWVNHRPLACLFARACHRFAEFRLPQDLRLATFFDEITAAGRCEESKLEKLSITSIHLHHAAHQRYVTYCLMSAARAAATMPRLRTMELWCSYPYYGILFRCEMDAYKVQITWRYLKNGQRLALEEKVVQEWKKVASARLFDVNSAPFDDTVGKWERSMILPYLHLKRLACSPLEEAQMRAFQPGHRNCWYVPATHEYRGVY</sequence>
<dbReference type="AlphaFoldDB" id="A0A1L7TUN9"/>
<accession>A0A1L7TUN9</accession>
<evidence type="ECO:0000313" key="2">
    <source>
        <dbReference type="EMBL" id="CVK99405.1"/>
    </source>
</evidence>
<dbReference type="EMBL" id="FCQH01000010">
    <property type="protein sequence ID" value="CVK99405.1"/>
    <property type="molecule type" value="Genomic_DNA"/>
</dbReference>
<comment type="caution">
    <text evidence="2">The sequence shown here is derived from an EMBL/GenBank/DDBJ whole genome shotgun (WGS) entry which is preliminary data.</text>
</comment>
<gene>
    <name evidence="2" type="ORF">FMAN_02247</name>
</gene>
<dbReference type="VEuPathDB" id="FungiDB:FMAN_02247"/>
<evidence type="ECO:0000259" key="1">
    <source>
        <dbReference type="Pfam" id="PF20183"/>
    </source>
</evidence>
<dbReference type="InterPro" id="IPR046676">
    <property type="entry name" value="DUF6546"/>
</dbReference>
<proteinExistence type="predicted"/>
<protein>
    <recommendedName>
        <fullName evidence="1">DUF6546 domain-containing protein</fullName>
    </recommendedName>
</protein>
<feature type="domain" description="DUF6546" evidence="1">
    <location>
        <begin position="322"/>
        <end position="459"/>
    </location>
</feature>
<reference evidence="3" key="1">
    <citation type="journal article" date="2016" name="Genome Biol. Evol.">
        <title>Comparative 'omics' of the Fusarium fujikuroi species complex highlights differences in genetic potential and metabolite synthesis.</title>
        <authorList>
            <person name="Niehaus E.-M."/>
            <person name="Muensterkoetter M."/>
            <person name="Proctor R.H."/>
            <person name="Brown D.W."/>
            <person name="Sharon A."/>
            <person name="Idan Y."/>
            <person name="Oren-Young L."/>
            <person name="Sieber C.M."/>
            <person name="Novak O."/>
            <person name="Pencik A."/>
            <person name="Tarkowska D."/>
            <person name="Hromadova K."/>
            <person name="Freeman S."/>
            <person name="Maymon M."/>
            <person name="Elazar M."/>
            <person name="Youssef S.A."/>
            <person name="El-Shabrawy E.S.M."/>
            <person name="Shalaby A.B.A."/>
            <person name="Houterman P."/>
            <person name="Brock N.L."/>
            <person name="Burkhardt I."/>
            <person name="Tsavkelova E.A."/>
            <person name="Dickschat J.S."/>
            <person name="Galuszka P."/>
            <person name="Gueldener U."/>
            <person name="Tudzynski B."/>
        </authorList>
    </citation>
    <scope>NUCLEOTIDE SEQUENCE [LARGE SCALE GENOMIC DNA]</scope>
    <source>
        <strain evidence="3">MRC7560</strain>
    </source>
</reference>
<dbReference type="Pfam" id="PF20183">
    <property type="entry name" value="DUF6546"/>
    <property type="match status" value="1"/>
</dbReference>
<dbReference type="GeneID" id="65081519"/>
<dbReference type="Proteomes" id="UP000184255">
    <property type="component" value="Unassembled WGS sequence"/>
</dbReference>
<organism evidence="2 3">
    <name type="scientific">Fusarium mangiferae</name>
    <name type="common">Mango malformation disease fungus</name>
    <dbReference type="NCBI Taxonomy" id="192010"/>
    <lineage>
        <taxon>Eukaryota</taxon>
        <taxon>Fungi</taxon>
        <taxon>Dikarya</taxon>
        <taxon>Ascomycota</taxon>
        <taxon>Pezizomycotina</taxon>
        <taxon>Sordariomycetes</taxon>
        <taxon>Hypocreomycetidae</taxon>
        <taxon>Hypocreales</taxon>
        <taxon>Nectriaceae</taxon>
        <taxon>Fusarium</taxon>
        <taxon>Fusarium fujikuroi species complex</taxon>
    </lineage>
</organism>
<evidence type="ECO:0000313" key="3">
    <source>
        <dbReference type="Proteomes" id="UP000184255"/>
    </source>
</evidence>